<dbReference type="AlphaFoldDB" id="A0A838BCZ3"/>
<organism evidence="2 3">
    <name type="scientific">Mesorhizobium neociceri</name>
    <dbReference type="NCBI Taxonomy" id="1307853"/>
    <lineage>
        <taxon>Bacteria</taxon>
        <taxon>Pseudomonadati</taxon>
        <taxon>Pseudomonadota</taxon>
        <taxon>Alphaproteobacteria</taxon>
        <taxon>Hyphomicrobiales</taxon>
        <taxon>Phyllobacteriaceae</taxon>
        <taxon>Mesorhizobium</taxon>
    </lineage>
</organism>
<dbReference type="InterPro" id="IPR047951">
    <property type="entry name" value="Transpos_ISL3"/>
</dbReference>
<comment type="caution">
    <text evidence="2">The sequence shown here is derived from an EMBL/GenBank/DDBJ whole genome shotgun (WGS) entry which is preliminary data.</text>
</comment>
<sequence length="208" mass="23384">ERWLAAGGEPEHRRPPARSVLMDPFQEYLEGRWQEGQRNGLHLWSEIKRRGFAGSKATVYRWTAARQQCSSTAPPNARWRPPSRRNCAWLLSEDPTLLDEQTEQFLGNLYDCAPELLKAGDLARRFAALIRGDDDAGLEQWIDDATDSELASLAAGIGRDIAAVRAAITQPWSTSPVEGQINRLKTIKRQMYGRSGYPLLRNRLLAAA</sequence>
<accession>A0A838BCZ3</accession>
<dbReference type="RefSeq" id="WP_181060865.1">
    <property type="nucleotide sequence ID" value="NZ_JACDTY010000017.1"/>
</dbReference>
<proteinExistence type="predicted"/>
<keyword evidence="3" id="KW-1185">Reference proteome</keyword>
<dbReference type="PANTHER" id="PTHR33498:SF1">
    <property type="entry name" value="TRANSPOSASE FOR INSERTION SEQUENCE ELEMENT IS1557"/>
    <property type="match status" value="1"/>
</dbReference>
<dbReference type="Pfam" id="PF01610">
    <property type="entry name" value="DDE_Tnp_ISL3"/>
    <property type="match status" value="1"/>
</dbReference>
<reference evidence="2 3" key="1">
    <citation type="submission" date="2020-07" db="EMBL/GenBank/DDBJ databases">
        <title>Definition of the novel symbiovar canariense within Mesorhizobium novociceri, a new species of genus Mesorhizobium nodulating Cicer canariense in the Caldera de Taburiente National Park (La Palma, Canary Islands).</title>
        <authorList>
            <person name="Leon-Barrios M."/>
            <person name="Perez-Yepez J."/>
            <person name="Flores-Felix J.D."/>
            <person name="Ramirez-Baena M.H."/>
            <person name="Pulido-Suarez L."/>
            <person name="Igual J.M."/>
            <person name="Velazquez E."/>
            <person name="Peix A."/>
        </authorList>
    </citation>
    <scope>NUCLEOTIDE SEQUENCE [LARGE SCALE GENOMIC DNA]</scope>
    <source>
        <strain evidence="2 3">CCANP35</strain>
    </source>
</reference>
<gene>
    <name evidence="2" type="ORF">H0241_27235</name>
</gene>
<dbReference type="PANTHER" id="PTHR33498">
    <property type="entry name" value="TRANSPOSASE FOR INSERTION SEQUENCE ELEMENT IS1557"/>
    <property type="match status" value="1"/>
</dbReference>
<dbReference type="Proteomes" id="UP000558284">
    <property type="component" value="Unassembled WGS sequence"/>
</dbReference>
<evidence type="ECO:0000313" key="2">
    <source>
        <dbReference type="EMBL" id="MBA1143909.1"/>
    </source>
</evidence>
<dbReference type="InterPro" id="IPR002560">
    <property type="entry name" value="Transposase_DDE"/>
</dbReference>
<protein>
    <submittedName>
        <fullName evidence="2">Transposase</fullName>
    </submittedName>
</protein>
<name>A0A838BCZ3_9HYPH</name>
<feature type="domain" description="Transposase IS204/IS1001/IS1096/IS1165 DDE" evidence="1">
    <location>
        <begin position="88"/>
        <end position="195"/>
    </location>
</feature>
<dbReference type="EMBL" id="JACDTY010000017">
    <property type="protein sequence ID" value="MBA1143909.1"/>
    <property type="molecule type" value="Genomic_DNA"/>
</dbReference>
<feature type="non-terminal residue" evidence="2">
    <location>
        <position position="1"/>
    </location>
</feature>
<evidence type="ECO:0000313" key="3">
    <source>
        <dbReference type="Proteomes" id="UP000558284"/>
    </source>
</evidence>
<evidence type="ECO:0000259" key="1">
    <source>
        <dbReference type="Pfam" id="PF01610"/>
    </source>
</evidence>